<dbReference type="OrthoDB" id="3538597at2759"/>
<dbReference type="Proteomes" id="UP000799428">
    <property type="component" value="Unassembled WGS sequence"/>
</dbReference>
<evidence type="ECO:0000313" key="2">
    <source>
        <dbReference type="Proteomes" id="UP000799428"/>
    </source>
</evidence>
<organism evidence="1 2">
    <name type="scientific">Pleomassaria siparia CBS 279.74</name>
    <dbReference type="NCBI Taxonomy" id="1314801"/>
    <lineage>
        <taxon>Eukaryota</taxon>
        <taxon>Fungi</taxon>
        <taxon>Dikarya</taxon>
        <taxon>Ascomycota</taxon>
        <taxon>Pezizomycotina</taxon>
        <taxon>Dothideomycetes</taxon>
        <taxon>Pleosporomycetidae</taxon>
        <taxon>Pleosporales</taxon>
        <taxon>Pleomassariaceae</taxon>
        <taxon>Pleomassaria</taxon>
    </lineage>
</organism>
<accession>A0A6G1K3V1</accession>
<name>A0A6G1K3V1_9PLEO</name>
<gene>
    <name evidence="1" type="ORF">K504DRAFT_535194</name>
</gene>
<evidence type="ECO:0000313" key="1">
    <source>
        <dbReference type="EMBL" id="KAF2707544.1"/>
    </source>
</evidence>
<reference evidence="1" key="1">
    <citation type="journal article" date="2020" name="Stud. Mycol.">
        <title>101 Dothideomycetes genomes: a test case for predicting lifestyles and emergence of pathogens.</title>
        <authorList>
            <person name="Haridas S."/>
            <person name="Albert R."/>
            <person name="Binder M."/>
            <person name="Bloem J."/>
            <person name="Labutti K."/>
            <person name="Salamov A."/>
            <person name="Andreopoulos B."/>
            <person name="Baker S."/>
            <person name="Barry K."/>
            <person name="Bills G."/>
            <person name="Bluhm B."/>
            <person name="Cannon C."/>
            <person name="Castanera R."/>
            <person name="Culley D."/>
            <person name="Daum C."/>
            <person name="Ezra D."/>
            <person name="Gonzalez J."/>
            <person name="Henrissat B."/>
            <person name="Kuo A."/>
            <person name="Liang C."/>
            <person name="Lipzen A."/>
            <person name="Lutzoni F."/>
            <person name="Magnuson J."/>
            <person name="Mondo S."/>
            <person name="Nolan M."/>
            <person name="Ohm R."/>
            <person name="Pangilinan J."/>
            <person name="Park H.-J."/>
            <person name="Ramirez L."/>
            <person name="Alfaro M."/>
            <person name="Sun H."/>
            <person name="Tritt A."/>
            <person name="Yoshinaga Y."/>
            <person name="Zwiers L.-H."/>
            <person name="Turgeon B."/>
            <person name="Goodwin S."/>
            <person name="Spatafora J."/>
            <person name="Crous P."/>
            <person name="Grigoriev I."/>
        </authorList>
    </citation>
    <scope>NUCLEOTIDE SEQUENCE</scope>
    <source>
        <strain evidence="1">CBS 279.74</strain>
    </source>
</reference>
<dbReference type="AlphaFoldDB" id="A0A6G1K3V1"/>
<dbReference type="EMBL" id="MU005773">
    <property type="protein sequence ID" value="KAF2707544.1"/>
    <property type="molecule type" value="Genomic_DNA"/>
</dbReference>
<sequence>MPPKRKPLSKEKLTQLTHDYGIRFEGPVPPKYWPDKHQHLFHNIHKIHKIRYDDYKVDSRILKKQREKFRTRVSHLTRKAYRFLDDVNTNESTWRELESSILERFDKDVICGKCNNELWKPGFEADSLCVEVQSELKAKRLRRKMCCCTNERAISRTENSDDENRPIFEFAKDTSISHALGDDLQNVSVSMRPDRVIGLRAPSRVPKSPSHFPVAGKRILLPFLVVEAKQEVAPGFRAIQCQTAFPVRRLLKAQDDLHDREPSSEPCLVWFFAYQGEQWRLYASTYENERTRIYELWQGTIQSQDGALQLLLIVDFIWSWARDVYRPSVRKVLFDSVTSSCSFSSTSTDRFRLSVSLPSASGPTPTMYDWDPMQVDESVVDTERTGGPYPNVGHGPPEIEDERTAVIKDASSHVSLRWTVGHELAPSWAKFGSIRYSNIVRFEFRCLNVYRVGGLNLPPVDPDDHSVFDILSKMAFLIRPEQLNELKDLWTTNFASIPGLGLNKVVRATIFFQTYCDQSTWEIKRVLNCIVWEDEPFTTVSRTYPHHLPINHGKPEYIKMNDLERTILDIQRICGRDSVWYALRNVSIALLPGRGSESPEWVSFDKAEMPDKAFEFLRGLAEITDLGESVVSCGKLYGALLHIDPGFGRRDHVTIPDIEQDTRNGDAMLAVRSPSSSASCLEFCLFVLLEENQDDKDILCQFLENAITQRDYYGEGDYQFSDSDWQTLSSWRKALEDGLE</sequence>
<proteinExistence type="predicted"/>
<protein>
    <submittedName>
        <fullName evidence="1">Uncharacterized protein</fullName>
    </submittedName>
</protein>
<keyword evidence="2" id="KW-1185">Reference proteome</keyword>